<dbReference type="Pfam" id="PF00578">
    <property type="entry name" value="AhpC-TSA"/>
    <property type="match status" value="1"/>
</dbReference>
<dbReference type="Gene3D" id="3.40.30.10">
    <property type="entry name" value="Glutaredoxin"/>
    <property type="match status" value="1"/>
</dbReference>
<keyword evidence="1" id="KW-0732">Signal</keyword>
<evidence type="ECO:0000259" key="2">
    <source>
        <dbReference type="Pfam" id="PF00578"/>
    </source>
</evidence>
<evidence type="ECO:0000256" key="1">
    <source>
        <dbReference type="SAM" id="SignalP"/>
    </source>
</evidence>
<dbReference type="EMBL" id="JAGHKO010000005">
    <property type="protein sequence ID" value="MBO9202816.1"/>
    <property type="molecule type" value="Genomic_DNA"/>
</dbReference>
<organism evidence="3 4">
    <name type="scientific">Niastella soli</name>
    <dbReference type="NCBI Taxonomy" id="2821487"/>
    <lineage>
        <taxon>Bacteria</taxon>
        <taxon>Pseudomonadati</taxon>
        <taxon>Bacteroidota</taxon>
        <taxon>Chitinophagia</taxon>
        <taxon>Chitinophagales</taxon>
        <taxon>Chitinophagaceae</taxon>
        <taxon>Niastella</taxon>
    </lineage>
</organism>
<feature type="chain" id="PRO_5047526548" evidence="1">
    <location>
        <begin position="25"/>
        <end position="391"/>
    </location>
</feature>
<dbReference type="InterPro" id="IPR000866">
    <property type="entry name" value="AhpC/TSA"/>
</dbReference>
<evidence type="ECO:0000313" key="3">
    <source>
        <dbReference type="EMBL" id="MBO9202816.1"/>
    </source>
</evidence>
<accession>A0ABS3YY19</accession>
<dbReference type="Proteomes" id="UP000677244">
    <property type="component" value="Unassembled WGS sequence"/>
</dbReference>
<feature type="signal peptide" evidence="1">
    <location>
        <begin position="1"/>
        <end position="24"/>
    </location>
</feature>
<reference evidence="3 4" key="1">
    <citation type="submission" date="2021-03" db="EMBL/GenBank/DDBJ databases">
        <title>Assistant Professor.</title>
        <authorList>
            <person name="Huq M.A."/>
        </authorList>
    </citation>
    <scope>NUCLEOTIDE SEQUENCE [LARGE SCALE GENOMIC DNA]</scope>
    <source>
        <strain evidence="3 4">MAH-29</strain>
    </source>
</reference>
<dbReference type="RefSeq" id="WP_209140869.1">
    <property type="nucleotide sequence ID" value="NZ_JAGHKO010000005.1"/>
</dbReference>
<evidence type="ECO:0000313" key="4">
    <source>
        <dbReference type="Proteomes" id="UP000677244"/>
    </source>
</evidence>
<name>A0ABS3YY19_9BACT</name>
<dbReference type="InterPro" id="IPR036249">
    <property type="entry name" value="Thioredoxin-like_sf"/>
</dbReference>
<sequence length="391" mass="44154">MINKKGKLFLITALLFSTYFNLSAQQNRPGIIEGYIKGLPNATKITLTLLGRFPDRIIVDSATIKDGHFNLSNIVTDGPRVYEIGYVKDNNFYSWWLGLENGQHIVIRGNADSIPWESQLQDWLTIQGIPATCDFEKVFKPLVVYHFAVSNLQSIIDKVRDSIGFNFDLVDGLVKAKNAIGSSLFFSVVKESPLNKMLAWGLYANKEFLQLGNVTWLRFAFDSILNEECKKSFFGKLLDRQSVLCAGQPFPSVNLSTPEGKMLSINDVVKKSKVTLVNFWNLGSTNLDVSQSELLTFYNKYQGKGLNIIGLYTDTSLKKWKMSVAEMPWYHLSDLKGKAGIGMQVYDEPSAGKSKSVNALVDERGRIIAWNVYGVELQYYLEKYLDKTNNR</sequence>
<dbReference type="SUPFAM" id="SSF52833">
    <property type="entry name" value="Thioredoxin-like"/>
    <property type="match status" value="1"/>
</dbReference>
<keyword evidence="4" id="KW-1185">Reference proteome</keyword>
<protein>
    <submittedName>
        <fullName evidence="3">Redoxin domain-containing protein</fullName>
    </submittedName>
</protein>
<feature type="domain" description="Alkyl hydroperoxide reductase subunit C/ Thiol specific antioxidant" evidence="2">
    <location>
        <begin position="247"/>
        <end position="367"/>
    </location>
</feature>
<comment type="caution">
    <text evidence="3">The sequence shown here is derived from an EMBL/GenBank/DDBJ whole genome shotgun (WGS) entry which is preliminary data.</text>
</comment>
<gene>
    <name evidence="3" type="ORF">J7I42_21180</name>
</gene>
<proteinExistence type="predicted"/>